<evidence type="ECO:0000256" key="2">
    <source>
        <dbReference type="ARBA" id="ARBA00023015"/>
    </source>
</evidence>
<dbReference type="SUPFAM" id="SSF48498">
    <property type="entry name" value="Tetracyclin repressor-like, C-terminal domain"/>
    <property type="match status" value="1"/>
</dbReference>
<dbReference type="InterPro" id="IPR001647">
    <property type="entry name" value="HTH_TetR"/>
</dbReference>
<sequence>MPKTVDHAERRAHIIDALVRLAGRVGLHEVTMRSVAAEAGVSLRLVQYYFETKAGLLHTALLRLEEQSMARWAERLDQPTPRRAVEELLAEALPTDERSRAFHLMWTSYAVLAMTDADLARQPFVDGPKRLEAQLAELLRGARLADGRDPDTEAARLLALSHGLGTSVLIGHRSADSAAEILAYHVDQVLPR</sequence>
<keyword evidence="4" id="KW-0804">Transcription</keyword>
<keyword evidence="2" id="KW-0805">Transcription regulation</keyword>
<reference evidence="7 8" key="1">
    <citation type="submission" date="2019-02" db="EMBL/GenBank/DDBJ databases">
        <title>Draft genome sequence of Amycolatopsis sp. 8-3EHSu isolated from roots of Suaeda maritima.</title>
        <authorList>
            <person name="Duangmal K."/>
            <person name="Chantavorakit T."/>
        </authorList>
    </citation>
    <scope>NUCLEOTIDE SEQUENCE [LARGE SCALE GENOMIC DNA]</scope>
    <source>
        <strain evidence="7 8">8-3EHSu</strain>
    </source>
</reference>
<evidence type="ECO:0000256" key="4">
    <source>
        <dbReference type="ARBA" id="ARBA00023163"/>
    </source>
</evidence>
<dbReference type="InterPro" id="IPR050109">
    <property type="entry name" value="HTH-type_TetR-like_transc_reg"/>
</dbReference>
<dbReference type="InterPro" id="IPR009057">
    <property type="entry name" value="Homeodomain-like_sf"/>
</dbReference>
<dbReference type="Pfam" id="PF13977">
    <property type="entry name" value="TetR_C_6"/>
    <property type="match status" value="1"/>
</dbReference>
<dbReference type="PANTHER" id="PTHR30055">
    <property type="entry name" value="HTH-TYPE TRANSCRIPTIONAL REGULATOR RUTR"/>
    <property type="match status" value="1"/>
</dbReference>
<dbReference type="RefSeq" id="WP_130473550.1">
    <property type="nucleotide sequence ID" value="NZ_SFCC01000001.1"/>
</dbReference>
<evidence type="ECO:0000256" key="5">
    <source>
        <dbReference type="PROSITE-ProRule" id="PRU00335"/>
    </source>
</evidence>
<dbReference type="AlphaFoldDB" id="A0A4Q7JDL1"/>
<dbReference type="EMBL" id="SFCC01000001">
    <property type="protein sequence ID" value="RZQ65981.1"/>
    <property type="molecule type" value="Genomic_DNA"/>
</dbReference>
<feature type="DNA-binding region" description="H-T-H motif" evidence="5">
    <location>
        <begin position="31"/>
        <end position="50"/>
    </location>
</feature>
<comment type="caution">
    <text evidence="7">The sequence shown here is derived from an EMBL/GenBank/DDBJ whole genome shotgun (WGS) entry which is preliminary data.</text>
</comment>
<name>A0A4Q7JDL1_9PSEU</name>
<dbReference type="OrthoDB" id="9816296at2"/>
<dbReference type="InterPro" id="IPR036271">
    <property type="entry name" value="Tet_transcr_reg_TetR-rel_C_sf"/>
</dbReference>
<evidence type="ECO:0000313" key="7">
    <source>
        <dbReference type="EMBL" id="RZQ65981.1"/>
    </source>
</evidence>
<organism evidence="7 8">
    <name type="scientific">Amycolatopsis suaedae</name>
    <dbReference type="NCBI Taxonomy" id="2510978"/>
    <lineage>
        <taxon>Bacteria</taxon>
        <taxon>Bacillati</taxon>
        <taxon>Actinomycetota</taxon>
        <taxon>Actinomycetes</taxon>
        <taxon>Pseudonocardiales</taxon>
        <taxon>Pseudonocardiaceae</taxon>
        <taxon>Amycolatopsis</taxon>
    </lineage>
</organism>
<keyword evidence="8" id="KW-1185">Reference proteome</keyword>
<keyword evidence="1" id="KW-0678">Repressor</keyword>
<dbReference type="GO" id="GO:0000976">
    <property type="term" value="F:transcription cis-regulatory region binding"/>
    <property type="evidence" value="ECO:0007669"/>
    <property type="project" value="TreeGrafter"/>
</dbReference>
<gene>
    <name evidence="7" type="ORF">EWH70_02635</name>
</gene>
<evidence type="ECO:0000256" key="3">
    <source>
        <dbReference type="ARBA" id="ARBA00023125"/>
    </source>
</evidence>
<dbReference type="Gene3D" id="1.10.357.10">
    <property type="entry name" value="Tetracycline Repressor, domain 2"/>
    <property type="match status" value="1"/>
</dbReference>
<evidence type="ECO:0000313" key="8">
    <source>
        <dbReference type="Proteomes" id="UP000292003"/>
    </source>
</evidence>
<keyword evidence="3 5" id="KW-0238">DNA-binding</keyword>
<dbReference type="SUPFAM" id="SSF46689">
    <property type="entry name" value="Homeodomain-like"/>
    <property type="match status" value="1"/>
</dbReference>
<evidence type="ECO:0000259" key="6">
    <source>
        <dbReference type="PROSITE" id="PS50977"/>
    </source>
</evidence>
<evidence type="ECO:0000256" key="1">
    <source>
        <dbReference type="ARBA" id="ARBA00022491"/>
    </source>
</evidence>
<dbReference type="PROSITE" id="PS50977">
    <property type="entry name" value="HTH_TETR_2"/>
    <property type="match status" value="1"/>
</dbReference>
<proteinExistence type="predicted"/>
<dbReference type="PANTHER" id="PTHR30055:SF234">
    <property type="entry name" value="HTH-TYPE TRANSCRIPTIONAL REGULATOR BETI"/>
    <property type="match status" value="1"/>
</dbReference>
<dbReference type="Pfam" id="PF00440">
    <property type="entry name" value="TetR_N"/>
    <property type="match status" value="1"/>
</dbReference>
<feature type="domain" description="HTH tetR-type" evidence="6">
    <location>
        <begin position="8"/>
        <end position="68"/>
    </location>
</feature>
<accession>A0A4Q7JDL1</accession>
<dbReference type="InterPro" id="IPR039538">
    <property type="entry name" value="BetI_C"/>
</dbReference>
<dbReference type="Proteomes" id="UP000292003">
    <property type="component" value="Unassembled WGS sequence"/>
</dbReference>
<dbReference type="GO" id="GO:0003700">
    <property type="term" value="F:DNA-binding transcription factor activity"/>
    <property type="evidence" value="ECO:0007669"/>
    <property type="project" value="TreeGrafter"/>
</dbReference>
<protein>
    <submittedName>
        <fullName evidence="7">TetR family transcriptional regulator</fullName>
    </submittedName>
</protein>